<dbReference type="Pfam" id="PF10367">
    <property type="entry name" value="zf-Vps39_C"/>
    <property type="match status" value="1"/>
</dbReference>
<dbReference type="GO" id="GO:0015031">
    <property type="term" value="P:protein transport"/>
    <property type="evidence" value="ECO:0007669"/>
    <property type="project" value="UniProtKB-KW"/>
</dbReference>
<evidence type="ECO:0000259" key="5">
    <source>
        <dbReference type="PROSITE" id="PS50219"/>
    </source>
</evidence>
<name>A0AB34KDL1_PRYPA</name>
<organism evidence="6 7">
    <name type="scientific">Prymnesium parvum</name>
    <name type="common">Toxic golden alga</name>
    <dbReference type="NCBI Taxonomy" id="97485"/>
    <lineage>
        <taxon>Eukaryota</taxon>
        <taxon>Haptista</taxon>
        <taxon>Haptophyta</taxon>
        <taxon>Prymnesiophyceae</taxon>
        <taxon>Prymnesiales</taxon>
        <taxon>Prymnesiaceae</taxon>
        <taxon>Prymnesium</taxon>
    </lineage>
</organism>
<evidence type="ECO:0000256" key="2">
    <source>
        <dbReference type="ARBA" id="ARBA00022448"/>
    </source>
</evidence>
<feature type="domain" description="CNH" evidence="5">
    <location>
        <begin position="15"/>
        <end position="277"/>
    </location>
</feature>
<dbReference type="SUPFAM" id="SSF50978">
    <property type="entry name" value="WD40 repeat-like"/>
    <property type="match status" value="1"/>
</dbReference>
<protein>
    <recommendedName>
        <fullName evidence="5">CNH domain-containing protein</fullName>
    </recommendedName>
</protein>
<evidence type="ECO:0000256" key="1">
    <source>
        <dbReference type="ARBA" id="ARBA00004496"/>
    </source>
</evidence>
<keyword evidence="2" id="KW-0813">Transport</keyword>
<dbReference type="Proteomes" id="UP001515480">
    <property type="component" value="Unassembled WGS sequence"/>
</dbReference>
<accession>A0AB34KDL1</accession>
<dbReference type="InterPro" id="IPR036322">
    <property type="entry name" value="WD40_repeat_dom_sf"/>
</dbReference>
<dbReference type="GO" id="GO:0034058">
    <property type="term" value="P:endosomal vesicle fusion"/>
    <property type="evidence" value="ECO:0007669"/>
    <property type="project" value="TreeGrafter"/>
</dbReference>
<comment type="caution">
    <text evidence="6">The sequence shown here is derived from an EMBL/GenBank/DDBJ whole genome shotgun (WGS) entry which is preliminary data.</text>
</comment>
<dbReference type="PANTHER" id="PTHR12894">
    <property type="entry name" value="CNH DOMAIN CONTAINING"/>
    <property type="match status" value="1"/>
</dbReference>
<dbReference type="InterPro" id="IPR032914">
    <property type="entry name" value="Vam6/VPS39/TRAP1"/>
</dbReference>
<dbReference type="InterPro" id="IPR019453">
    <property type="entry name" value="VPS39/TGFA1_Znf"/>
</dbReference>
<keyword evidence="7" id="KW-1185">Reference proteome</keyword>
<gene>
    <name evidence="6" type="ORF">AB1Y20_001842</name>
</gene>
<dbReference type="GO" id="GO:0016020">
    <property type="term" value="C:membrane"/>
    <property type="evidence" value="ECO:0007669"/>
    <property type="project" value="TreeGrafter"/>
</dbReference>
<dbReference type="PROSITE" id="PS50219">
    <property type="entry name" value="CNH"/>
    <property type="match status" value="1"/>
</dbReference>
<dbReference type="GO" id="GO:0006914">
    <property type="term" value="P:autophagy"/>
    <property type="evidence" value="ECO:0007669"/>
    <property type="project" value="TreeGrafter"/>
</dbReference>
<evidence type="ECO:0000256" key="3">
    <source>
        <dbReference type="ARBA" id="ARBA00022490"/>
    </source>
</evidence>
<sequence length="692" mass="73745">MPIAWGVRHLLDDSAEALTALVAWGDQRLLVGTASGALLLFSSSAAGIPALLERRRLHQTAVTHLAVAEACDTLVLLLSDGTVPLHSLSSLEPRPPLPLPSPCLLLSLSPAETPTLAAAAKLSLRLFAWRDESFVLLRELPLAEPARCLAWGGEAQLWLALRHRFVRLRTSGSHELEELLPAAKGAQPVGMPLLPADPTKPAEVDTLGVVLGVDAKPSRGLSISFSEPPLALAHSEPYVLAVGSRGVEVHFLLRARASIHRIDLPHASALATAGHHVKGVPPRCAPVFVLTPSSVVMLQPLALPAHACALAAASDGEEAVLLTERCILPALRLAGEHEVALLHLARLSQQLAPLPSASPPPPSAASPSSAALSPGSRLLVAYLTSLPPHHRPLLLRFAQWLLSRDAAAFAALSLTSTAAAWVLAPRDVAAAVRQHSPADVAAALRRMAAASSGKLRAEAVAALVDECVGAATEGGAREELLRLLDEEPLDAAEAERRLAQLRQAPVDARLVAPHQAALLRRLGRHEEAIGLLAGQLRDARQAEEYCALVLAAPQHDTISGRALYSWLVAAYMAPAEGKPMVRELHDLLLAQRAHLDPIQVFHALPPGRPLAEFHPVLQLLLRDSHERRQQSQVVLSLGKSVSLQTNARLLEDRSARFVVRADSECSSCRKRIGTAAFARLSSGELAHVHCHN</sequence>
<evidence type="ECO:0000256" key="4">
    <source>
        <dbReference type="ARBA" id="ARBA00022927"/>
    </source>
</evidence>
<proteinExistence type="predicted"/>
<evidence type="ECO:0000313" key="6">
    <source>
        <dbReference type="EMBL" id="KAL1530951.1"/>
    </source>
</evidence>
<keyword evidence="4" id="KW-0653">Protein transport</keyword>
<reference evidence="6 7" key="1">
    <citation type="journal article" date="2024" name="Science">
        <title>Giant polyketide synthase enzymes in the biosynthesis of giant marine polyether toxins.</title>
        <authorList>
            <person name="Fallon T.R."/>
            <person name="Shende V.V."/>
            <person name="Wierzbicki I.H."/>
            <person name="Pendleton A.L."/>
            <person name="Watervoot N.F."/>
            <person name="Auber R.P."/>
            <person name="Gonzalez D.J."/>
            <person name="Wisecaver J.H."/>
            <person name="Moore B.S."/>
        </authorList>
    </citation>
    <scope>NUCLEOTIDE SEQUENCE [LARGE SCALE GENOMIC DNA]</scope>
    <source>
        <strain evidence="6 7">12B1</strain>
    </source>
</reference>
<keyword evidence="3" id="KW-0963">Cytoplasm</keyword>
<comment type="subcellular location">
    <subcellularLocation>
        <location evidence="1">Cytoplasm</location>
    </subcellularLocation>
</comment>
<dbReference type="InterPro" id="IPR001180">
    <property type="entry name" value="CNH_dom"/>
</dbReference>
<evidence type="ECO:0000313" key="7">
    <source>
        <dbReference type="Proteomes" id="UP001515480"/>
    </source>
</evidence>
<dbReference type="PANTHER" id="PTHR12894:SF27">
    <property type="entry name" value="TRANSFORMING GROWTH FACTOR-BETA RECEPTOR-ASSOCIATED PROTEIN 1"/>
    <property type="match status" value="1"/>
</dbReference>
<dbReference type="EMBL" id="JBGBPQ010000001">
    <property type="protein sequence ID" value="KAL1530951.1"/>
    <property type="molecule type" value="Genomic_DNA"/>
</dbReference>
<dbReference type="GO" id="GO:0005737">
    <property type="term" value="C:cytoplasm"/>
    <property type="evidence" value="ECO:0007669"/>
    <property type="project" value="UniProtKB-SubCell"/>
</dbReference>
<dbReference type="AlphaFoldDB" id="A0AB34KDL1"/>
<dbReference type="Pfam" id="PF00780">
    <property type="entry name" value="CNH"/>
    <property type="match status" value="1"/>
</dbReference>